<dbReference type="PROSITE" id="PS51379">
    <property type="entry name" value="4FE4S_FER_2"/>
    <property type="match status" value="2"/>
</dbReference>
<evidence type="ECO:0000259" key="4">
    <source>
        <dbReference type="PROSITE" id="PS50902"/>
    </source>
</evidence>
<dbReference type="InterPro" id="IPR047964">
    <property type="entry name" value="EFR1-like"/>
</dbReference>
<evidence type="ECO:0000259" key="5">
    <source>
        <dbReference type="PROSITE" id="PS51379"/>
    </source>
</evidence>
<gene>
    <name evidence="6" type="ORF">J2Z34_000461</name>
</gene>
<feature type="domain" description="4Fe-4S ferredoxin-type" evidence="5">
    <location>
        <begin position="178"/>
        <end position="207"/>
    </location>
</feature>
<dbReference type="Pfam" id="PF12838">
    <property type="entry name" value="Fer4_7"/>
    <property type="match status" value="1"/>
</dbReference>
<protein>
    <submittedName>
        <fullName evidence="6">Ferredoxin</fullName>
    </submittedName>
</protein>
<dbReference type="SUPFAM" id="SSF52218">
    <property type="entry name" value="Flavoproteins"/>
    <property type="match status" value="1"/>
</dbReference>
<dbReference type="PANTHER" id="PTHR43122:SF1">
    <property type="entry name" value="IRON-SULFUR-BINDING PROTEIN"/>
    <property type="match status" value="1"/>
</dbReference>
<dbReference type="InterPro" id="IPR029039">
    <property type="entry name" value="Flavoprotein-like_sf"/>
</dbReference>
<name>A0ABS4G0Y1_9CLOT</name>
<sequence>MARKLTLIYFSPTGTTRKIVTAIAEGTGLEYDSADLTMPSARSQTLAFGPEDIIIAGVPVYGGRVPSLLLECLGSIQAEGALAIPVVVYGNRHYDDSLLELKDILEAKGAACIAAAAFIGEHSYTRKVAFDRPDTEDLESARQFGYEVMRLLNSDIFSNIELNVPGKLPYKERKPAKPASPVTSDACIECGICARACPTGAIDFKDFRTSDPTLCIKCCSCIKKCPTDAKSFTDDTVANFAVWLEANCSDRKLPEFFTRESAQKVT</sequence>
<dbReference type="InterPro" id="IPR017896">
    <property type="entry name" value="4Fe4S_Fe-S-bd"/>
</dbReference>
<feature type="domain" description="Flavodoxin-like" evidence="4">
    <location>
        <begin position="5"/>
        <end position="149"/>
    </location>
</feature>
<dbReference type="PROSITE" id="PS50902">
    <property type="entry name" value="FLAVODOXIN_LIKE"/>
    <property type="match status" value="1"/>
</dbReference>
<proteinExistence type="predicted"/>
<dbReference type="SUPFAM" id="SSF54862">
    <property type="entry name" value="4Fe-4S ferredoxins"/>
    <property type="match status" value="1"/>
</dbReference>
<dbReference type="Gene3D" id="3.30.70.20">
    <property type="match status" value="1"/>
</dbReference>
<evidence type="ECO:0000313" key="7">
    <source>
        <dbReference type="Proteomes" id="UP001519271"/>
    </source>
</evidence>
<accession>A0ABS4G0Y1</accession>
<organism evidence="6 7">
    <name type="scientific">Youngiibacter multivorans</name>
    <dbReference type="NCBI Taxonomy" id="937251"/>
    <lineage>
        <taxon>Bacteria</taxon>
        <taxon>Bacillati</taxon>
        <taxon>Bacillota</taxon>
        <taxon>Clostridia</taxon>
        <taxon>Eubacteriales</taxon>
        <taxon>Clostridiaceae</taxon>
        <taxon>Youngiibacter</taxon>
    </lineage>
</organism>
<keyword evidence="3" id="KW-0411">Iron-sulfur</keyword>
<keyword evidence="2" id="KW-0408">Iron</keyword>
<dbReference type="PANTHER" id="PTHR43122">
    <property type="entry name" value="FERREDOXIN SUBUNIT OF PYRUVATE:FLAVODOXIN OXIDOREDUCTASE-RELATED"/>
    <property type="match status" value="1"/>
</dbReference>
<dbReference type="InterPro" id="IPR008254">
    <property type="entry name" value="Flavodoxin/NO_synth"/>
</dbReference>
<keyword evidence="7" id="KW-1185">Reference proteome</keyword>
<dbReference type="Proteomes" id="UP001519271">
    <property type="component" value="Unassembled WGS sequence"/>
</dbReference>
<evidence type="ECO:0000313" key="6">
    <source>
        <dbReference type="EMBL" id="MBP1917990.1"/>
    </source>
</evidence>
<dbReference type="Gene3D" id="3.40.50.360">
    <property type="match status" value="1"/>
</dbReference>
<dbReference type="RefSeq" id="WP_209458231.1">
    <property type="nucleotide sequence ID" value="NZ_JAGGKC010000002.1"/>
</dbReference>
<evidence type="ECO:0000256" key="2">
    <source>
        <dbReference type="ARBA" id="ARBA00023004"/>
    </source>
</evidence>
<reference evidence="6 7" key="1">
    <citation type="submission" date="2021-03" db="EMBL/GenBank/DDBJ databases">
        <title>Genomic Encyclopedia of Type Strains, Phase IV (KMG-IV): sequencing the most valuable type-strain genomes for metagenomic binning, comparative biology and taxonomic classification.</title>
        <authorList>
            <person name="Goeker M."/>
        </authorList>
    </citation>
    <scope>NUCLEOTIDE SEQUENCE [LARGE SCALE GENOMIC DNA]</scope>
    <source>
        <strain evidence="6 7">DSM 6139</strain>
    </source>
</reference>
<dbReference type="NCBIfam" id="NF038196">
    <property type="entry name" value="ferrodoxin_EFR1"/>
    <property type="match status" value="1"/>
</dbReference>
<keyword evidence="1" id="KW-0479">Metal-binding</keyword>
<comment type="caution">
    <text evidence="6">The sequence shown here is derived from an EMBL/GenBank/DDBJ whole genome shotgun (WGS) entry which is preliminary data.</text>
</comment>
<dbReference type="PROSITE" id="PS00198">
    <property type="entry name" value="4FE4S_FER_1"/>
    <property type="match status" value="1"/>
</dbReference>
<dbReference type="EMBL" id="JAGGKC010000002">
    <property type="protein sequence ID" value="MBP1917990.1"/>
    <property type="molecule type" value="Genomic_DNA"/>
</dbReference>
<evidence type="ECO:0000256" key="1">
    <source>
        <dbReference type="ARBA" id="ARBA00022723"/>
    </source>
</evidence>
<evidence type="ECO:0000256" key="3">
    <source>
        <dbReference type="ARBA" id="ARBA00023014"/>
    </source>
</evidence>
<dbReference type="InterPro" id="IPR017900">
    <property type="entry name" value="4Fe4S_Fe_S_CS"/>
</dbReference>
<feature type="domain" description="4Fe-4S ferredoxin-type" evidence="5">
    <location>
        <begin position="211"/>
        <end position="235"/>
    </location>
</feature>